<name>A0A0M3I5Z1_ASCLU</name>
<accession>A0A0M3I5Z1</accession>
<dbReference type="WBParaSite" id="ALUE_0001241301-mRNA-1">
    <property type="protein sequence ID" value="ALUE_0001241301-mRNA-1"/>
    <property type="gene ID" value="ALUE_0001241301"/>
</dbReference>
<protein>
    <submittedName>
        <fullName evidence="2">ACT domain-containing protein</fullName>
    </submittedName>
</protein>
<evidence type="ECO:0000313" key="2">
    <source>
        <dbReference type="WBParaSite" id="ALUE_0001241301-mRNA-1"/>
    </source>
</evidence>
<evidence type="ECO:0000313" key="1">
    <source>
        <dbReference type="Proteomes" id="UP000036681"/>
    </source>
</evidence>
<dbReference type="Proteomes" id="UP000036681">
    <property type="component" value="Unplaced"/>
</dbReference>
<dbReference type="AlphaFoldDB" id="A0A0M3I5Z1"/>
<sequence>MTDTSNGYLSSSSDDRNPSTLILKCIREERIDVLRSILAQLGMAPYFFSNIPLI</sequence>
<reference evidence="2" key="1">
    <citation type="submission" date="2017-02" db="UniProtKB">
        <authorList>
            <consortium name="WormBaseParasite"/>
        </authorList>
    </citation>
    <scope>IDENTIFICATION</scope>
</reference>
<organism evidence="1 2">
    <name type="scientific">Ascaris lumbricoides</name>
    <name type="common">Giant roundworm</name>
    <dbReference type="NCBI Taxonomy" id="6252"/>
    <lineage>
        <taxon>Eukaryota</taxon>
        <taxon>Metazoa</taxon>
        <taxon>Ecdysozoa</taxon>
        <taxon>Nematoda</taxon>
        <taxon>Chromadorea</taxon>
        <taxon>Rhabditida</taxon>
        <taxon>Spirurina</taxon>
        <taxon>Ascaridomorpha</taxon>
        <taxon>Ascaridoidea</taxon>
        <taxon>Ascarididae</taxon>
        <taxon>Ascaris</taxon>
    </lineage>
</organism>
<proteinExistence type="predicted"/>
<keyword evidence="1" id="KW-1185">Reference proteome</keyword>